<reference evidence="2" key="2">
    <citation type="submission" date="2023-08" db="EMBL/GenBank/DDBJ databases">
        <authorList>
            <person name="Luo J."/>
        </authorList>
    </citation>
    <scope>NUCLEOTIDE SEQUENCE</scope>
    <source>
        <strain evidence="2">DSM 25064</strain>
    </source>
</reference>
<feature type="region of interest" description="Disordered" evidence="1">
    <location>
        <begin position="162"/>
        <end position="186"/>
    </location>
</feature>
<keyword evidence="3" id="KW-1185">Reference proteome</keyword>
<evidence type="ECO:0000313" key="2">
    <source>
        <dbReference type="EMBL" id="MDP1519914.1"/>
    </source>
</evidence>
<dbReference type="AlphaFoldDB" id="A0AAW8B0R6"/>
<accession>A0AAW8B0R6</accession>
<sequence length="186" mass="20846">MTLATIISTANLSTLLDSAFQQETPLVTSSESELGEPLQHFDSPADIMAKAAECAKAGIHNYAFGFWYPSMKGHSVERKIILDPPREGKSFRYSLAGWGIINLHLYFTPPNTMQCRISVNSEARALSRQDRYPDLGPAADWDWRVVESYAFRLSRQLASMGRTVPVGQKPAPAKRPSPWKRKQPHD</sequence>
<evidence type="ECO:0000256" key="1">
    <source>
        <dbReference type="SAM" id="MobiDB-lite"/>
    </source>
</evidence>
<proteinExistence type="predicted"/>
<evidence type="ECO:0000313" key="3">
    <source>
        <dbReference type="Proteomes" id="UP001178354"/>
    </source>
</evidence>
<dbReference type="RefSeq" id="WP_305169427.1">
    <property type="nucleotide sequence ID" value="NZ_JAUUUU010000001.1"/>
</dbReference>
<dbReference type="Proteomes" id="UP001178354">
    <property type="component" value="Unassembled WGS sequence"/>
</dbReference>
<organism evidence="2 3">
    <name type="scientific">Porticoccus litoralis</name>
    <dbReference type="NCBI Taxonomy" id="434086"/>
    <lineage>
        <taxon>Bacteria</taxon>
        <taxon>Pseudomonadati</taxon>
        <taxon>Pseudomonadota</taxon>
        <taxon>Gammaproteobacteria</taxon>
        <taxon>Cellvibrionales</taxon>
        <taxon>Porticoccaceae</taxon>
        <taxon>Porticoccus</taxon>
    </lineage>
</organism>
<feature type="compositionally biased region" description="Basic residues" evidence="1">
    <location>
        <begin position="177"/>
        <end position="186"/>
    </location>
</feature>
<comment type="caution">
    <text evidence="2">The sequence shown here is derived from an EMBL/GenBank/DDBJ whole genome shotgun (WGS) entry which is preliminary data.</text>
</comment>
<name>A0AAW8B0R6_9GAMM</name>
<gene>
    <name evidence="2" type="ORF">Q8A57_02935</name>
</gene>
<reference evidence="2" key="1">
    <citation type="journal article" date="2010" name="Int. J. Syst. Evol. Microbiol.">
        <title>Porticoccus litoralis gen. nov., sp. nov., a gammaproteobacterium isolated from the Yellow Sea.</title>
        <authorList>
            <person name="Oh H.M."/>
            <person name="Kim H."/>
            <person name="Kim K.M."/>
            <person name="Min G.S."/>
            <person name="Cho J.C."/>
        </authorList>
    </citation>
    <scope>NUCLEOTIDE SEQUENCE</scope>
    <source>
        <strain evidence="2">DSM 25064</strain>
    </source>
</reference>
<dbReference type="EMBL" id="JAUUUU010000001">
    <property type="protein sequence ID" value="MDP1519914.1"/>
    <property type="molecule type" value="Genomic_DNA"/>
</dbReference>
<protein>
    <submittedName>
        <fullName evidence="2">Uncharacterized protein</fullName>
    </submittedName>
</protein>